<protein>
    <submittedName>
        <fullName evidence="1">Uncharacterized protein</fullName>
    </submittedName>
</protein>
<gene>
    <name evidence="1" type="ORF">N7463_007665</name>
</gene>
<reference evidence="1" key="1">
    <citation type="submission" date="2022-12" db="EMBL/GenBank/DDBJ databases">
        <authorList>
            <person name="Petersen C."/>
        </authorList>
    </citation>
    <scope>NUCLEOTIDE SEQUENCE</scope>
    <source>
        <strain evidence="1">IBT 29495</strain>
    </source>
</reference>
<name>A0A9W9XXJ7_9EURO</name>
<proteinExistence type="predicted"/>
<accession>A0A9W9XXJ7</accession>
<dbReference type="AlphaFoldDB" id="A0A9W9XXJ7"/>
<keyword evidence="2" id="KW-1185">Reference proteome</keyword>
<sequence>MPEAIISSANVTHSRAHLQLIAVLPFFDLLHSANGAVIFDLLLILSPGFTQSNNSYPSHL</sequence>
<comment type="caution">
    <text evidence="1">The sequence shown here is derived from an EMBL/GenBank/DDBJ whole genome shotgun (WGS) entry which is preliminary data.</text>
</comment>
<reference evidence="1" key="2">
    <citation type="journal article" date="2023" name="IMA Fungus">
        <title>Comparative genomic study of the Penicillium genus elucidates a diverse pangenome and 15 lateral gene transfer events.</title>
        <authorList>
            <person name="Petersen C."/>
            <person name="Sorensen T."/>
            <person name="Nielsen M.R."/>
            <person name="Sondergaard T.E."/>
            <person name="Sorensen J.L."/>
            <person name="Fitzpatrick D.A."/>
            <person name="Frisvad J.C."/>
            <person name="Nielsen K.L."/>
        </authorList>
    </citation>
    <scope>NUCLEOTIDE SEQUENCE</scope>
    <source>
        <strain evidence="1">IBT 29495</strain>
    </source>
</reference>
<evidence type="ECO:0000313" key="2">
    <source>
        <dbReference type="Proteomes" id="UP001149954"/>
    </source>
</evidence>
<dbReference type="Proteomes" id="UP001149954">
    <property type="component" value="Unassembled WGS sequence"/>
</dbReference>
<dbReference type="OrthoDB" id="10371787at2759"/>
<evidence type="ECO:0000313" key="1">
    <source>
        <dbReference type="EMBL" id="KAJ5504791.1"/>
    </source>
</evidence>
<organism evidence="1 2">
    <name type="scientific">Penicillium fimorum</name>
    <dbReference type="NCBI Taxonomy" id="1882269"/>
    <lineage>
        <taxon>Eukaryota</taxon>
        <taxon>Fungi</taxon>
        <taxon>Dikarya</taxon>
        <taxon>Ascomycota</taxon>
        <taxon>Pezizomycotina</taxon>
        <taxon>Eurotiomycetes</taxon>
        <taxon>Eurotiomycetidae</taxon>
        <taxon>Eurotiales</taxon>
        <taxon>Aspergillaceae</taxon>
        <taxon>Penicillium</taxon>
    </lineage>
</organism>
<dbReference type="EMBL" id="JAPWDS010000003">
    <property type="protein sequence ID" value="KAJ5504791.1"/>
    <property type="molecule type" value="Genomic_DNA"/>
</dbReference>